<dbReference type="Gene3D" id="3.40.50.150">
    <property type="entry name" value="Vaccinia Virus protein VP39"/>
    <property type="match status" value="1"/>
</dbReference>
<sequence length="248" mass="27787">MFHFRPGTNDGLIYRGIYEQNEYHLPPSFARTDLIVDVGAHIGFFTSLAVERGAGTVYAVEANAENYLMAKQHLEQFIQQGRVLLQQGAVWRSDEKRAMLHHSGYKCGFDHPHPGIEVNTGAGNVLFGQTGEEVPVIPFDALVWEATQQGTRRVRCLKLDCEGSEWPILCTSQTLHLIDEIKGEYHEIGGAYDSLNPLLLSLPGYKQFTVVELEKILCEHHFTFSHTRATRNDGSPAPRGMFFATKVA</sequence>
<reference evidence="2 3" key="1">
    <citation type="submission" date="2019-10" db="EMBL/GenBank/DDBJ databases">
        <title>Dictyobacter vulcani sp. nov., within the class Ktedonobacteria, isolated from soil of volcanic Mt. Zao.</title>
        <authorList>
            <person name="Zheng Y."/>
            <person name="Wang C.M."/>
            <person name="Sakai Y."/>
            <person name="Abe K."/>
            <person name="Yokota A."/>
            <person name="Yabe S."/>
        </authorList>
    </citation>
    <scope>NUCLEOTIDE SEQUENCE [LARGE SCALE GENOMIC DNA]</scope>
    <source>
        <strain evidence="2 3">W12</strain>
    </source>
</reference>
<dbReference type="Pfam" id="PF05050">
    <property type="entry name" value="Methyltransf_21"/>
    <property type="match status" value="1"/>
</dbReference>
<keyword evidence="3" id="KW-1185">Reference proteome</keyword>
<dbReference type="SUPFAM" id="SSF53335">
    <property type="entry name" value="S-adenosyl-L-methionine-dependent methyltransferases"/>
    <property type="match status" value="1"/>
</dbReference>
<dbReference type="EMBL" id="BKZW01000001">
    <property type="protein sequence ID" value="GER88923.1"/>
    <property type="molecule type" value="Genomic_DNA"/>
</dbReference>
<dbReference type="Proteomes" id="UP000326912">
    <property type="component" value="Unassembled WGS sequence"/>
</dbReference>
<evidence type="ECO:0000313" key="2">
    <source>
        <dbReference type="EMBL" id="GER88923.1"/>
    </source>
</evidence>
<dbReference type="NCBIfam" id="TIGR01444">
    <property type="entry name" value="fkbM_fam"/>
    <property type="match status" value="1"/>
</dbReference>
<evidence type="ECO:0000259" key="1">
    <source>
        <dbReference type="Pfam" id="PF05050"/>
    </source>
</evidence>
<proteinExistence type="predicted"/>
<dbReference type="PANTHER" id="PTHR34203:SF15">
    <property type="entry name" value="SLL1173 PROTEIN"/>
    <property type="match status" value="1"/>
</dbReference>
<dbReference type="PANTHER" id="PTHR34203">
    <property type="entry name" value="METHYLTRANSFERASE, FKBM FAMILY PROTEIN"/>
    <property type="match status" value="1"/>
</dbReference>
<accession>A0A5J4KMF9</accession>
<organism evidence="2 3">
    <name type="scientific">Dictyobacter vulcani</name>
    <dbReference type="NCBI Taxonomy" id="2607529"/>
    <lineage>
        <taxon>Bacteria</taxon>
        <taxon>Bacillati</taxon>
        <taxon>Chloroflexota</taxon>
        <taxon>Ktedonobacteria</taxon>
        <taxon>Ktedonobacterales</taxon>
        <taxon>Dictyobacteraceae</taxon>
        <taxon>Dictyobacter</taxon>
    </lineage>
</organism>
<dbReference type="AlphaFoldDB" id="A0A5J4KMF9"/>
<dbReference type="InterPro" id="IPR029063">
    <property type="entry name" value="SAM-dependent_MTases_sf"/>
</dbReference>
<protein>
    <recommendedName>
        <fullName evidence="1">Methyltransferase FkbM domain-containing protein</fullName>
    </recommendedName>
</protein>
<dbReference type="InterPro" id="IPR006342">
    <property type="entry name" value="FkbM_mtfrase"/>
</dbReference>
<feature type="domain" description="Methyltransferase FkbM" evidence="1">
    <location>
        <begin position="37"/>
        <end position="172"/>
    </location>
</feature>
<name>A0A5J4KMF9_9CHLR</name>
<evidence type="ECO:0000313" key="3">
    <source>
        <dbReference type="Proteomes" id="UP000326912"/>
    </source>
</evidence>
<gene>
    <name evidence="2" type="ORF">KDW_30850</name>
</gene>
<comment type="caution">
    <text evidence="2">The sequence shown here is derived from an EMBL/GenBank/DDBJ whole genome shotgun (WGS) entry which is preliminary data.</text>
</comment>
<dbReference type="RefSeq" id="WP_162005260.1">
    <property type="nucleotide sequence ID" value="NZ_BKZW01000001.1"/>
</dbReference>
<dbReference type="InterPro" id="IPR052514">
    <property type="entry name" value="SAM-dependent_MTase"/>
</dbReference>